<evidence type="ECO:0000256" key="4">
    <source>
        <dbReference type="ARBA" id="ARBA00022553"/>
    </source>
</evidence>
<feature type="domain" description="Histidine kinase" evidence="13">
    <location>
        <begin position="94"/>
        <end position="312"/>
    </location>
</feature>
<reference evidence="14 15" key="1">
    <citation type="submission" date="2018-09" db="EMBL/GenBank/DDBJ databases">
        <title>Paenibacillus aracenensis nov. sp. isolated from a cave in southern Spain.</title>
        <authorList>
            <person name="Jurado V."/>
            <person name="Gutierrez-Patricio S."/>
            <person name="Gonzalez-Pimentel J.L."/>
            <person name="Miller A.Z."/>
            <person name="Laiz L."/>
            <person name="Saiz-Jimenez C."/>
        </authorList>
    </citation>
    <scope>NUCLEOTIDE SEQUENCE [LARGE SCALE GENOMIC DNA]</scope>
    <source>
        <strain evidence="14 15">JCM 19203</strain>
    </source>
</reference>
<organism evidence="14 15">
    <name type="scientific">Paenibacillus pinisoli</name>
    <dbReference type="NCBI Taxonomy" id="1276110"/>
    <lineage>
        <taxon>Bacteria</taxon>
        <taxon>Bacillati</taxon>
        <taxon>Bacillota</taxon>
        <taxon>Bacilli</taxon>
        <taxon>Bacillales</taxon>
        <taxon>Paenibacillaceae</taxon>
        <taxon>Paenibacillus</taxon>
    </lineage>
</organism>
<evidence type="ECO:0000256" key="7">
    <source>
        <dbReference type="ARBA" id="ARBA00022741"/>
    </source>
</evidence>
<dbReference type="SMART" id="SM00388">
    <property type="entry name" value="HisKA"/>
    <property type="match status" value="1"/>
</dbReference>
<name>A0A3A6PYL5_9BACL</name>
<keyword evidence="7" id="KW-0547">Nucleotide-binding</keyword>
<dbReference type="PANTHER" id="PTHR43711:SF1">
    <property type="entry name" value="HISTIDINE KINASE 1"/>
    <property type="match status" value="1"/>
</dbReference>
<evidence type="ECO:0000256" key="8">
    <source>
        <dbReference type="ARBA" id="ARBA00022777"/>
    </source>
</evidence>
<dbReference type="EC" id="2.7.13.3" evidence="3"/>
<evidence type="ECO:0000313" key="15">
    <source>
        <dbReference type="Proteomes" id="UP000267798"/>
    </source>
</evidence>
<dbReference type="PANTHER" id="PTHR43711">
    <property type="entry name" value="TWO-COMPONENT HISTIDINE KINASE"/>
    <property type="match status" value="1"/>
</dbReference>
<dbReference type="Proteomes" id="UP000267798">
    <property type="component" value="Unassembled WGS sequence"/>
</dbReference>
<dbReference type="Gene3D" id="3.30.565.10">
    <property type="entry name" value="Histidine kinase-like ATPase, C-terminal domain"/>
    <property type="match status" value="1"/>
</dbReference>
<dbReference type="Pfam" id="PF02518">
    <property type="entry name" value="HATPase_c"/>
    <property type="match status" value="1"/>
</dbReference>
<dbReference type="SUPFAM" id="SSF55874">
    <property type="entry name" value="ATPase domain of HSP90 chaperone/DNA topoisomerase II/histidine kinase"/>
    <property type="match status" value="1"/>
</dbReference>
<keyword evidence="9" id="KW-0067">ATP-binding</keyword>
<dbReference type="FunFam" id="3.30.565.10:FF:000013">
    <property type="entry name" value="Two-component sensor histidine kinase"/>
    <property type="match status" value="1"/>
</dbReference>
<dbReference type="PROSITE" id="PS50109">
    <property type="entry name" value="HIS_KIN"/>
    <property type="match status" value="1"/>
</dbReference>
<dbReference type="InterPro" id="IPR003661">
    <property type="entry name" value="HisK_dim/P_dom"/>
</dbReference>
<dbReference type="InterPro" id="IPR005467">
    <property type="entry name" value="His_kinase_dom"/>
</dbReference>
<dbReference type="InterPro" id="IPR004358">
    <property type="entry name" value="Sig_transdc_His_kin-like_C"/>
</dbReference>
<keyword evidence="6" id="KW-0812">Transmembrane</keyword>
<dbReference type="GO" id="GO:0000155">
    <property type="term" value="F:phosphorelay sensor kinase activity"/>
    <property type="evidence" value="ECO:0007669"/>
    <property type="project" value="InterPro"/>
</dbReference>
<evidence type="ECO:0000256" key="3">
    <source>
        <dbReference type="ARBA" id="ARBA00012438"/>
    </source>
</evidence>
<evidence type="ECO:0000256" key="10">
    <source>
        <dbReference type="ARBA" id="ARBA00022989"/>
    </source>
</evidence>
<dbReference type="AlphaFoldDB" id="A0A3A6PYL5"/>
<dbReference type="OrthoDB" id="9792991at2"/>
<evidence type="ECO:0000256" key="12">
    <source>
        <dbReference type="ARBA" id="ARBA00023136"/>
    </source>
</evidence>
<comment type="subcellular location">
    <subcellularLocation>
        <location evidence="2">Membrane</location>
    </subcellularLocation>
</comment>
<dbReference type="SUPFAM" id="SSF47384">
    <property type="entry name" value="Homodimeric domain of signal transducing histidine kinase"/>
    <property type="match status" value="1"/>
</dbReference>
<evidence type="ECO:0000256" key="5">
    <source>
        <dbReference type="ARBA" id="ARBA00022679"/>
    </source>
</evidence>
<keyword evidence="8 14" id="KW-0418">Kinase</keyword>
<dbReference type="SMART" id="SM00387">
    <property type="entry name" value="HATPase_c"/>
    <property type="match status" value="1"/>
</dbReference>
<comment type="catalytic activity">
    <reaction evidence="1">
        <text>ATP + protein L-histidine = ADP + protein N-phospho-L-histidine.</text>
        <dbReference type="EC" id="2.7.13.3"/>
    </reaction>
</comment>
<dbReference type="Pfam" id="PF00512">
    <property type="entry name" value="HisKA"/>
    <property type="match status" value="1"/>
</dbReference>
<keyword evidence="4" id="KW-0597">Phosphoprotein</keyword>
<dbReference type="EMBL" id="QXQB01000003">
    <property type="protein sequence ID" value="RJX38894.1"/>
    <property type="molecule type" value="Genomic_DNA"/>
</dbReference>
<dbReference type="RefSeq" id="WP_120111694.1">
    <property type="nucleotide sequence ID" value="NZ_QXQB01000003.1"/>
</dbReference>
<keyword evidence="5" id="KW-0808">Transferase</keyword>
<keyword evidence="10" id="KW-1133">Transmembrane helix</keyword>
<dbReference type="CDD" id="cd00082">
    <property type="entry name" value="HisKA"/>
    <property type="match status" value="1"/>
</dbReference>
<evidence type="ECO:0000256" key="6">
    <source>
        <dbReference type="ARBA" id="ARBA00022692"/>
    </source>
</evidence>
<evidence type="ECO:0000256" key="2">
    <source>
        <dbReference type="ARBA" id="ARBA00004370"/>
    </source>
</evidence>
<keyword evidence="15" id="KW-1185">Reference proteome</keyword>
<dbReference type="PRINTS" id="PR00344">
    <property type="entry name" value="BCTRLSENSOR"/>
</dbReference>
<dbReference type="GO" id="GO:0016020">
    <property type="term" value="C:membrane"/>
    <property type="evidence" value="ECO:0007669"/>
    <property type="project" value="UniProtKB-SubCell"/>
</dbReference>
<keyword evidence="12" id="KW-0472">Membrane</keyword>
<dbReference type="GO" id="GO:0005524">
    <property type="term" value="F:ATP binding"/>
    <property type="evidence" value="ECO:0007669"/>
    <property type="project" value="UniProtKB-KW"/>
</dbReference>
<evidence type="ECO:0000256" key="1">
    <source>
        <dbReference type="ARBA" id="ARBA00000085"/>
    </source>
</evidence>
<dbReference type="InterPro" id="IPR036890">
    <property type="entry name" value="HATPase_C_sf"/>
</dbReference>
<evidence type="ECO:0000256" key="9">
    <source>
        <dbReference type="ARBA" id="ARBA00022840"/>
    </source>
</evidence>
<gene>
    <name evidence="14" type="ORF">D3P09_15350</name>
</gene>
<evidence type="ECO:0000313" key="14">
    <source>
        <dbReference type="EMBL" id="RJX38894.1"/>
    </source>
</evidence>
<sequence>MLWLALVLAVLFALLYARERARNREIRTNLTYIQSKLDEIASRPASSVERVQVVTELNELRELLRSVNELVERARQSASDYAMTEQAMRRMLSNVSHDLKTPLTVVLGYAEMLDRSPDLQPEERRRLLGQIYRKTQEVLALINAFFDLAKLEANDSELEMAVLDIGEVARHRILAYYDLLASEGYEVDIDIREEPLQVYANEEALTRILDNLLSNAVRYGAIGKYLGLSILRRGEQIVIEVADRGPGIPPREQKRIFERLYTLEDSRNKNVQGSGLGLTITKRLIERLGGSIAVQSVPDVRTSFTVSLKAAEPQAAANAGSKK</sequence>
<dbReference type="InterPro" id="IPR036097">
    <property type="entry name" value="HisK_dim/P_sf"/>
</dbReference>
<evidence type="ECO:0000259" key="13">
    <source>
        <dbReference type="PROSITE" id="PS50109"/>
    </source>
</evidence>
<accession>A0A3A6PYL5</accession>
<dbReference type="Gene3D" id="1.10.287.130">
    <property type="match status" value="1"/>
</dbReference>
<comment type="caution">
    <text evidence="14">The sequence shown here is derived from an EMBL/GenBank/DDBJ whole genome shotgun (WGS) entry which is preliminary data.</text>
</comment>
<protein>
    <recommendedName>
        <fullName evidence="3">histidine kinase</fullName>
        <ecNumber evidence="3">2.7.13.3</ecNumber>
    </recommendedName>
</protein>
<dbReference type="InterPro" id="IPR003594">
    <property type="entry name" value="HATPase_dom"/>
</dbReference>
<evidence type="ECO:0000256" key="11">
    <source>
        <dbReference type="ARBA" id="ARBA00023012"/>
    </source>
</evidence>
<proteinExistence type="predicted"/>
<dbReference type="InterPro" id="IPR050736">
    <property type="entry name" value="Sensor_HK_Regulatory"/>
</dbReference>
<keyword evidence="11" id="KW-0902">Two-component regulatory system</keyword>